<dbReference type="Pfam" id="PF09299">
    <property type="entry name" value="Mu-transpos_C"/>
    <property type="match status" value="1"/>
</dbReference>
<feature type="domain" description="Integrase catalytic" evidence="2">
    <location>
        <begin position="131"/>
        <end position="328"/>
    </location>
</feature>
<evidence type="ECO:0000256" key="1">
    <source>
        <dbReference type="SAM" id="MobiDB-lite"/>
    </source>
</evidence>
<sequence length="532" mass="59521">MTAHVDPQIKALLVARLREQRAAGALTSADVRKAAADVGAAERTVWGWLAKEPAALARRPRARYEITEADRDSYAAWRGNVAAVHRALHAGRTGAPSLRRLQEAFTRDLTPAERAAAVDGVEGRRRHEVYLRWAPNRRNALWEGDHTELPVLVLAPRAQRPRKPWATLFIDGYSRLITGWALSLYPTSAVVLAALRQGMLVDPARGPFGGVPEALRPDNGLEFTATALARACAALGIDLLPTPPYTPHRKGKIERVNRTLDQEFLSGLPFYTHGPRGADGKLFGPDADPMSLELFSHHFAEWVTDYNTARVHSELDGQTPLQRWREDATPLREIAPQALRWMLMADIERTINKDGVHFERVRFIAPELNGLAGERVGVRYTPHDLRQIEIFRGDDWLCTAYPQDELTAEQRAAVLARRHADAAELGRRHRRASRRARARLAPITAPGPGEDTTVVTAEQDRHERRRRDDDGREMRRLGRTDLLGLHRDFEYWNPPRDPKPAAATPEAEPADGADDTHDGEDRAESTVETEKG</sequence>
<dbReference type="Pfam" id="PF00665">
    <property type="entry name" value="rve"/>
    <property type="match status" value="1"/>
</dbReference>
<feature type="compositionally biased region" description="Basic residues" evidence="1">
    <location>
        <begin position="427"/>
        <end position="438"/>
    </location>
</feature>
<dbReference type="RefSeq" id="WP_170183952.1">
    <property type="nucleotide sequence ID" value="NZ_BAAARZ010000077.1"/>
</dbReference>
<dbReference type="InterPro" id="IPR001584">
    <property type="entry name" value="Integrase_cat-core"/>
</dbReference>
<dbReference type="InterPro" id="IPR036397">
    <property type="entry name" value="RNaseH_sf"/>
</dbReference>
<name>A0A4Y3WW42_9PSEU</name>
<accession>A0A4Y3WW42</accession>
<protein>
    <recommendedName>
        <fullName evidence="2">Integrase catalytic domain-containing protein</fullName>
    </recommendedName>
</protein>
<dbReference type="PANTHER" id="PTHR35004:SF6">
    <property type="entry name" value="TRANSPOSASE"/>
    <property type="match status" value="1"/>
</dbReference>
<dbReference type="PANTHER" id="PTHR35004">
    <property type="entry name" value="TRANSPOSASE RV3428C-RELATED"/>
    <property type="match status" value="1"/>
</dbReference>
<dbReference type="InterPro" id="IPR012337">
    <property type="entry name" value="RNaseH-like_sf"/>
</dbReference>
<feature type="compositionally biased region" description="Basic and acidic residues" evidence="1">
    <location>
        <begin position="458"/>
        <end position="490"/>
    </location>
</feature>
<proteinExistence type="predicted"/>
<evidence type="ECO:0000259" key="2">
    <source>
        <dbReference type="PROSITE" id="PS50994"/>
    </source>
</evidence>
<comment type="caution">
    <text evidence="3">The sequence shown here is derived from an EMBL/GenBank/DDBJ whole genome shotgun (WGS) entry which is preliminary data.</text>
</comment>
<dbReference type="SUPFAM" id="SSF50610">
    <property type="entry name" value="mu transposase, C-terminal domain"/>
    <property type="match status" value="1"/>
</dbReference>
<evidence type="ECO:0000313" key="4">
    <source>
        <dbReference type="Proteomes" id="UP000320338"/>
    </source>
</evidence>
<keyword evidence="4" id="KW-1185">Reference proteome</keyword>
<dbReference type="GO" id="GO:0003676">
    <property type="term" value="F:nucleic acid binding"/>
    <property type="evidence" value="ECO:0007669"/>
    <property type="project" value="InterPro"/>
</dbReference>
<reference evidence="3 4" key="1">
    <citation type="submission" date="2019-06" db="EMBL/GenBank/DDBJ databases">
        <title>Whole genome shotgun sequence of Pseudonocardia hydrocarbonoxydans NBRC 14498.</title>
        <authorList>
            <person name="Hosoyama A."/>
            <person name="Uohara A."/>
            <person name="Ohji S."/>
            <person name="Ichikawa N."/>
        </authorList>
    </citation>
    <scope>NUCLEOTIDE SEQUENCE [LARGE SCALE GENOMIC DNA]</scope>
    <source>
        <strain evidence="3 4">NBRC 14498</strain>
    </source>
</reference>
<evidence type="ECO:0000313" key="3">
    <source>
        <dbReference type="EMBL" id="GEC22501.1"/>
    </source>
</evidence>
<feature type="region of interest" description="Disordered" evidence="1">
    <location>
        <begin position="425"/>
        <end position="532"/>
    </location>
</feature>
<organism evidence="3 4">
    <name type="scientific">Pseudonocardia hydrocarbonoxydans</name>
    <dbReference type="NCBI Taxonomy" id="76726"/>
    <lineage>
        <taxon>Bacteria</taxon>
        <taxon>Bacillati</taxon>
        <taxon>Actinomycetota</taxon>
        <taxon>Actinomycetes</taxon>
        <taxon>Pseudonocardiales</taxon>
        <taxon>Pseudonocardiaceae</taxon>
        <taxon>Pseudonocardia</taxon>
    </lineage>
</organism>
<dbReference type="InterPro" id="IPR009004">
    <property type="entry name" value="Transposase_Mu_C"/>
</dbReference>
<dbReference type="SUPFAM" id="SSF53098">
    <property type="entry name" value="Ribonuclease H-like"/>
    <property type="match status" value="1"/>
</dbReference>
<dbReference type="GO" id="GO:0015074">
    <property type="term" value="P:DNA integration"/>
    <property type="evidence" value="ECO:0007669"/>
    <property type="project" value="InterPro"/>
</dbReference>
<dbReference type="EMBL" id="BJNG01000046">
    <property type="protein sequence ID" value="GEC22501.1"/>
    <property type="molecule type" value="Genomic_DNA"/>
</dbReference>
<dbReference type="PROSITE" id="PS50994">
    <property type="entry name" value="INTEGRASE"/>
    <property type="match status" value="1"/>
</dbReference>
<dbReference type="Gene3D" id="3.30.420.10">
    <property type="entry name" value="Ribonuclease H-like superfamily/Ribonuclease H"/>
    <property type="match status" value="1"/>
</dbReference>
<dbReference type="Proteomes" id="UP000320338">
    <property type="component" value="Unassembled WGS sequence"/>
</dbReference>
<gene>
    <name evidence="3" type="ORF">PHY01_47840</name>
</gene>
<feature type="compositionally biased region" description="Basic and acidic residues" evidence="1">
    <location>
        <begin position="514"/>
        <end position="532"/>
    </location>
</feature>
<dbReference type="InterPro" id="IPR015378">
    <property type="entry name" value="Transposase-like_Mu_C"/>
</dbReference>
<dbReference type="AlphaFoldDB" id="A0A4Y3WW42"/>